<evidence type="ECO:0000256" key="1">
    <source>
        <dbReference type="SAM" id="MobiDB-lite"/>
    </source>
</evidence>
<gene>
    <name evidence="3" type="ORF">EAS64_17080</name>
</gene>
<keyword evidence="2" id="KW-0472">Membrane</keyword>
<comment type="caution">
    <text evidence="3">The sequence shown here is derived from an EMBL/GenBank/DDBJ whole genome shotgun (WGS) entry which is preliminary data.</text>
</comment>
<dbReference type="Pfam" id="PF11222">
    <property type="entry name" value="DUF3017"/>
    <property type="match status" value="1"/>
</dbReference>
<proteinExistence type="predicted"/>
<feature type="transmembrane region" description="Helical" evidence="2">
    <location>
        <begin position="124"/>
        <end position="145"/>
    </location>
</feature>
<feature type="transmembrane region" description="Helical" evidence="2">
    <location>
        <begin position="157"/>
        <end position="174"/>
    </location>
</feature>
<evidence type="ECO:0000256" key="2">
    <source>
        <dbReference type="SAM" id="Phobius"/>
    </source>
</evidence>
<keyword evidence="2" id="KW-1133">Transmembrane helix</keyword>
<dbReference type="AlphaFoldDB" id="A0A6P2BZJ0"/>
<keyword evidence="4" id="KW-1185">Reference proteome</keyword>
<feature type="transmembrane region" description="Helical" evidence="2">
    <location>
        <begin position="91"/>
        <end position="112"/>
    </location>
</feature>
<dbReference type="InterPro" id="IPR021385">
    <property type="entry name" value="DUF3017"/>
</dbReference>
<feature type="region of interest" description="Disordered" evidence="1">
    <location>
        <begin position="1"/>
        <end position="33"/>
    </location>
</feature>
<sequence>MRLAARETIMTPDIQQGRDGYPRSRPPRRDADAVAHQAAPAADAPLAGHWGAAARPVQAFQQTQATSAVPEQAAASSSGTEAGHMREDRSIVGFVPYLAVLVCAVVGVYIAWRDGSAGGGDGAAVLGAALLAAAVARLLLPARLARLLATRKRATDVLTLAVFGLGLLVLGLVLPR</sequence>
<evidence type="ECO:0000313" key="3">
    <source>
        <dbReference type="EMBL" id="TVZ04117.1"/>
    </source>
</evidence>
<dbReference type="Proteomes" id="UP000460272">
    <property type="component" value="Unassembled WGS sequence"/>
</dbReference>
<protein>
    <submittedName>
        <fullName evidence="3">DUF3017 domain-containing protein</fullName>
    </submittedName>
</protein>
<reference evidence="3 4" key="1">
    <citation type="submission" date="2018-11" db="EMBL/GenBank/DDBJ databases">
        <title>Trebonia kvetii gen.nov., sp.nov., a novel acidophilic actinobacterium, and proposal of the new actinobacterial family Treboniaceae fam. nov.</title>
        <authorList>
            <person name="Rapoport D."/>
            <person name="Sagova-Mareckova M."/>
            <person name="Sedlacek I."/>
            <person name="Provaznik J."/>
            <person name="Kralova S."/>
            <person name="Pavlinic D."/>
            <person name="Benes V."/>
            <person name="Kopecky J."/>
        </authorList>
    </citation>
    <scope>NUCLEOTIDE SEQUENCE [LARGE SCALE GENOMIC DNA]</scope>
    <source>
        <strain evidence="3 4">15Tr583</strain>
    </source>
</reference>
<feature type="region of interest" description="Disordered" evidence="1">
    <location>
        <begin position="61"/>
        <end position="82"/>
    </location>
</feature>
<feature type="compositionally biased region" description="Polar residues" evidence="1">
    <location>
        <begin position="61"/>
        <end position="80"/>
    </location>
</feature>
<evidence type="ECO:0000313" key="4">
    <source>
        <dbReference type="Proteomes" id="UP000460272"/>
    </source>
</evidence>
<accession>A0A6P2BZJ0</accession>
<name>A0A6P2BZJ0_9ACTN</name>
<keyword evidence="2" id="KW-0812">Transmembrane</keyword>
<organism evidence="3 4">
    <name type="scientific">Trebonia kvetii</name>
    <dbReference type="NCBI Taxonomy" id="2480626"/>
    <lineage>
        <taxon>Bacteria</taxon>
        <taxon>Bacillati</taxon>
        <taxon>Actinomycetota</taxon>
        <taxon>Actinomycetes</taxon>
        <taxon>Streptosporangiales</taxon>
        <taxon>Treboniaceae</taxon>
        <taxon>Trebonia</taxon>
    </lineage>
</organism>
<dbReference type="EMBL" id="RPFW01000003">
    <property type="protein sequence ID" value="TVZ04117.1"/>
    <property type="molecule type" value="Genomic_DNA"/>
</dbReference>